<dbReference type="InterPro" id="IPR006162">
    <property type="entry name" value="Ppantetheine_attach_site"/>
</dbReference>
<dbReference type="Gene3D" id="3.30.559.10">
    <property type="entry name" value="Chloramphenicol acetyltransferase-like domain"/>
    <property type="match status" value="2"/>
</dbReference>
<keyword evidence="16" id="KW-1185">Reference proteome</keyword>
<feature type="transmembrane region" description="Helical" evidence="11">
    <location>
        <begin position="3691"/>
        <end position="3711"/>
    </location>
</feature>
<evidence type="ECO:0000256" key="2">
    <source>
        <dbReference type="ARBA" id="ARBA00004651"/>
    </source>
</evidence>
<dbReference type="PROSITE" id="PS00455">
    <property type="entry name" value="AMP_BINDING"/>
    <property type="match status" value="2"/>
</dbReference>
<dbReference type="CDD" id="cd12116">
    <property type="entry name" value="A_NRPS_Ta1_like"/>
    <property type="match status" value="1"/>
</dbReference>
<dbReference type="SUPFAM" id="SSF55048">
    <property type="entry name" value="Probable ACP-binding domain of malonyl-CoA ACP transacylase"/>
    <property type="match status" value="1"/>
</dbReference>
<dbReference type="InterPro" id="IPR045851">
    <property type="entry name" value="AMP-bd_C_sf"/>
</dbReference>
<dbReference type="InterPro" id="IPR023213">
    <property type="entry name" value="CAT-like_dom_sf"/>
</dbReference>
<dbReference type="Pfam" id="PF00668">
    <property type="entry name" value="Condensation"/>
    <property type="match status" value="2"/>
</dbReference>
<feature type="region of interest" description="Disordered" evidence="10">
    <location>
        <begin position="3137"/>
        <end position="3161"/>
    </location>
</feature>
<comment type="caution">
    <text evidence="15">The sequence shown here is derived from an EMBL/GenBank/DDBJ whole genome shotgun (WGS) entry which is preliminary data.</text>
</comment>
<keyword evidence="5" id="KW-0808">Transferase</keyword>
<evidence type="ECO:0000256" key="11">
    <source>
        <dbReference type="SAM" id="Phobius"/>
    </source>
</evidence>
<dbReference type="InterPro" id="IPR016036">
    <property type="entry name" value="Malonyl_transacylase_ACP-bd"/>
</dbReference>
<dbReference type="RefSeq" id="WP_343964810.1">
    <property type="nucleotide sequence ID" value="NZ_BAAAGK010000025.1"/>
</dbReference>
<reference evidence="16" key="1">
    <citation type="journal article" date="2019" name="Int. J. Syst. Evol. Microbiol.">
        <title>The Global Catalogue of Microorganisms (GCM) 10K type strain sequencing project: providing services to taxonomists for standard genome sequencing and annotation.</title>
        <authorList>
            <consortium name="The Broad Institute Genomics Platform"/>
            <consortium name="The Broad Institute Genome Sequencing Center for Infectious Disease"/>
            <person name="Wu L."/>
            <person name="Ma J."/>
        </authorList>
    </citation>
    <scope>NUCLEOTIDE SEQUENCE [LARGE SCALE GENOMIC DNA]</scope>
    <source>
        <strain evidence="16">JCM 10083</strain>
    </source>
</reference>
<dbReference type="InterPro" id="IPR001031">
    <property type="entry name" value="Thioesterase"/>
</dbReference>
<feature type="transmembrane region" description="Helical" evidence="11">
    <location>
        <begin position="3516"/>
        <end position="3537"/>
    </location>
</feature>
<sequence>MNSDQLSPRRRELLEALRRERRLPARSGGIPRREPSERAPMSFSQQRLWYLDRMLPGTSLYLVPVAYRLQGPLDHEALVKALNELVARHESLRTTFAMDGAEPVQLIAADLRLDLPVIDCDGEDELWSRLAALAAEPMDLGRGPLLRGRLLRRGPEEHVLLLTFHHAVADDWSLEVFNRELGELYTAHRAGRPVELPEPAIQYPDFAVWQREWSAGPEYDAQLSHWRRALEGAPQVLELLPDRPRPPAQSFEGRSLPFRVEGPAEEFHAFCRGLGATPAMVLLAAFQILLARYTGHTDIVVGTPIANRDRAELEGLIGFLTNTVVIRTDVSGNPSFAAVVARVREAMLDAHANQGLPFEKLVEALRPERHLSRSPLFQMMFIYQQGAESRPDLDELTVTPVQLPCETSKFDLTLAVRDGEDGIEGSVEYSTDLFDEVSIRGLSRHFGTLLAAAVADATTPVWELPILSPVERERILLGWNQTDQPIGENLVHRMFTLRARSVPDAVAVVDEGGELTYRELDAASDEWARALQALGVGRGGLVGICLERSVEFAVAFLAVLKAGGAYVPLDPAQPRDRLAFVLDDTQAALLLTSGRLADRFADSSARVVEVETLDGSEAPPLRESGTGHDDLAYVIYTSGSTGRPKGVMVTHRGIANYAAWARDEYAPVGGAPVHSSVGFDLTVTSLLVPLLAGGTVHLLPEDAGAEGLGEALLAGRAPYGLTKITPAHLEVVAHQLPPHEAAGRTRSFVIGGESLLAENIAFWRRHAPDTRLINEYGPTETTVGCATYEVSERSPVTGAVPIGRPIANTRLYVLDPLLNPVPVGVAGELHVGGAGVARGYLNRPGLTAERFLPDPFSTSGGERMYRTGDIVRYRADGNLEYLGRQDTQVKLRGFRVELGEIEAVMTRLPAVADVAVALREDTPGDRRLVAYVVKSGDGDGGGDQGGVGALREALRAELPDYMVPSAFVVLDALPLTANGKVDRAALPAPSSGPVPEPARDNDVEGDVEGIVAGVWRTLLGRDDVGAHDNFFEVGGHSLLLLAVHGKLVELFGDRLTVTDLFRHPTIRSLAGFLVAGEPAKATVAVKATAPSGGAIAVVGMACRFPGARTPEEFWRNIDGGVEAVRPFSDEEILSDGGDPALLGDPAYVKAGTVLADIDRFDAGFFDLTPREAEILDPQHRLFLECSWEALEYAGYDPHRYSGQIGVFAGSGRSTYLTDNLLHAPEVVRAVGEYQLMLSTDKDFLPTRVSYKFNLRGPSISVNTACSTSLVAIHLAGTSLLSGECDIALAGGARVDAAQRRGYLYQVGGIESPDGHCRPFDVDAQGTFGSSGVGVVALKRLEDAIADGDVIHAVIRGSAVNNDGARKVGYVAPAVDGQAEVIERALAVAGVSPGTIDYIETHGTATPLGDPIEVAALAQVYGREETSRPCALGSVKSNIGHTDAAAGVAGLIKTVMALKDGTLPASLNFSAPNPRIDFDGTRFYVNTESRAWPTGDGPRRAAVSSFGMGGTNAHVILEEAPRVPPRDTADDPELLILSARTPSALDAVTERLGDHLRDHPEVSLASAATTLRLGRRELDHRRTLVSADRKAAVEILTAKDPQRLRSGTARRTRGVAFVFPGQGSQYPAMGADLYRREGVFRATVDLCSEFLRPHLGLDLRDVLYAGDGSTLQQTWLTQPALFVTEYALARHLMEWGVRPAAMAGHSIGEYVAACLAGVFSVEDALRLVSARGRLVQDLPSGAMLAVPLPETEVRWLLDEELSLAAVNGPALCVVAGPHSAVAAVEERLSRRGVTCRQLRTSHAFHSSMLDPVLDAFAAEVGRVSLQPPRLPYLSNVTGSWVTAEEATDPAFWARHLRETVRFGDCARILLDEGHAVAEVGPGRTLATFLRNRDGGRPDRREEDGPETPANAVVTLMRHPADDTDDLAHVLDGVGRLWLAGVPVDWARLPEGGPRVPLPTYPFERKRHWVQGRGTPAQPAEEAVDGLSPGSPLSSPEPAPGDAMRARIAAVWEELFGITPIGDHDDFFELGGHSLLATQLVARLRSVLGVEIPIEAVFEHPTVARLAASLLESGIVTEERPESVTKEPPGKPDDGEHPESVTKEPPGEVTEEPPGKPDGGPLPLSFAQRRIWFMDQMYPDQRAYTIAVPLELEGELDERALQAAVQEIVHRHEALRTTFPVSGGEPVQLVAAPGPVELPVIEVPDMTAAEQVASELARTRFDLAEGPVFLAALLRLGPTHHVLSLNMHHIVSDGWSMGIMARELGVLYNAFAANRESPLGDLPLSYGDYTRWQRERVEEVLEPELAYWTRQLADAPPALELPTDKPRPPLQTFDGAVSTRLLPLDLADRLRGLSRERGLTLYMTLLGALQTLLYRYTGQSDICVGSPVAGRTRSEHEELIGCFLNTLVLRTRLDGQMSFDDLLPQVRETALNAYARQDVPFERLVDALNLPRDPSRNPLFQVMFNLMNLPSDEVLMDGLQVRRPDVNANASQVDLGLYVYEVDGGLDCQLKYNTDLFEERTVERMLGHFETLLEAFVADPSIRLADVEFLTPAERREQLVEWNISADDQVPACRIHELVERQADRTPEAIAVTFDGFSLTYRQLDRRANRLAHRLRSLGVGPDVLVGVAVERSQTMMVALLAVLKAGGAYVPLDPMYPRDRRTYMLENSGAAVLITQEGILDDYEGYGGQTVLLDADIEQESADRPEVPTPASSLAYIIYTSGSTGRPKGVAVPHSAAVNLLHSVGRAPGMKPSDTLVAVASFAFDISVLDMFLPLSVGARVVIATRDQAYDATRLAALMAAENATFLQVTPATWHLLVSSGWQGIPGLKAVTGGDALPAALAADLLDRTGELWNMYGPTETTIYSTGARVHKDGGPITIGPPIANTQVYVLDPAMRILPVGAVGEIHIGGLGVARGYLGQPDVTADRFVPDPYGPVPGARLYRSGDLGRFRPDGTVEFVGRNDAQVKVRGFRIELGEIETQLLAHPTVRDAVVVVREEDGAKEIVAYLRPHPGQDPVDAGEWRTYLRRNLPDYMVPTAFVTMEDFPLTPNGKVNRQALPAPDRTRSFDESGYVAPRTPLEMTLATQWAEVLGVERLGIDDNFFDLGGDSFKAVRAVSGNSLSAGVLDLFNNPTVRSFAEHAGERSAPESGGRSRRLFHELTPPRPKGDSPLTIVCLPFAGAGAIIYRSLAAAAPSNVSLYALEPPGHDVNRPDEPLLPMDELLNRCVEEIKERITGPLVLYGHCMGGAMTVALAERLESEGIDFARLFIGGHFPAPRLPGRLADLFNRILPAERRISKRAQLDFLRAMGFFTDALTDEEQAFLMRVFFRDVENGEDYYTARYRDGTARKLAAPIVSVIGTADRATELYQERFKEWEEFSDSVSLELIEGAGHYFQKHQAAELMDIITSYHGRPDGRSGNEQARDDHTENGRAREERAGTPPARTSQPSLRTFSLVAAGQLVSVVGTGLTTFAMGLWVYQRSGSISLFALTAVLALIPAVVLAPIAGTLADRWDRRKIMIFADTFAASGTLGLGTLFILGHLELWHIFVAVTIGACANAFQQPAYLAAVTQLVPKRYYGRANGITQLGSAVGTTLAPLLGGALAAVIGLPGILLIDLATFLIAVTITLSVRFPDTLFLKKEEPFGKELLGGWRYISRRHGLVAIIGFTAVLNFMMGMVELLATPLALSLGDPAVLGMILAASGVGLLVGSALMSVTGGLPRRTTGIIGSFVLIGLSMAVMGLWPHPVFPALGLFGMGLATAGVNTHWLSIVQAKVGLELQGRVIATTLMFSWMMVPAGFLSAAPLVEHVFEPLAADPGRGIGYLMITAGVCTMLLGLAAYRYRPVRLLEDDLPDVIPDAKIITDKDVLQELADRRLTAEERATR</sequence>
<dbReference type="InterPro" id="IPR000873">
    <property type="entry name" value="AMP-dep_synth/lig_dom"/>
</dbReference>
<feature type="compositionally biased region" description="Basic and acidic residues" evidence="10">
    <location>
        <begin position="3411"/>
        <end position="3436"/>
    </location>
</feature>
<evidence type="ECO:0000256" key="6">
    <source>
        <dbReference type="ARBA" id="ARBA00022692"/>
    </source>
</evidence>
<evidence type="ECO:0000256" key="7">
    <source>
        <dbReference type="ARBA" id="ARBA00022989"/>
    </source>
</evidence>
<dbReference type="InterPro" id="IPR036259">
    <property type="entry name" value="MFS_trans_sf"/>
</dbReference>
<dbReference type="Pfam" id="PF13193">
    <property type="entry name" value="AMP-binding_C"/>
    <property type="match status" value="2"/>
</dbReference>
<accession>A0ABW2T7W8</accession>
<feature type="transmembrane region" description="Helical" evidence="11">
    <location>
        <begin position="3781"/>
        <end position="3799"/>
    </location>
</feature>
<dbReference type="EMBL" id="JBHTEE010000001">
    <property type="protein sequence ID" value="MFC7603901.1"/>
    <property type="molecule type" value="Genomic_DNA"/>
</dbReference>
<feature type="compositionally biased region" description="Basic and acidic residues" evidence="10">
    <location>
        <begin position="2075"/>
        <end position="2104"/>
    </location>
</feature>
<evidence type="ECO:0000259" key="12">
    <source>
        <dbReference type="PROSITE" id="PS50075"/>
    </source>
</evidence>
<dbReference type="Pfam" id="PF00698">
    <property type="entry name" value="Acyl_transf_1"/>
    <property type="match status" value="1"/>
</dbReference>
<evidence type="ECO:0000256" key="9">
    <source>
        <dbReference type="ARBA" id="ARBA00029443"/>
    </source>
</evidence>
<dbReference type="CDD" id="cd06173">
    <property type="entry name" value="MFS_MefA_like"/>
    <property type="match status" value="1"/>
</dbReference>
<evidence type="ECO:0000256" key="1">
    <source>
        <dbReference type="ARBA" id="ARBA00001957"/>
    </source>
</evidence>
<dbReference type="SUPFAM" id="SSF47336">
    <property type="entry name" value="ACP-like"/>
    <property type="match status" value="3"/>
</dbReference>
<dbReference type="Gene3D" id="3.40.50.980">
    <property type="match status" value="4"/>
</dbReference>
<dbReference type="InterPro" id="IPR020841">
    <property type="entry name" value="PKS_Beta-ketoAc_synthase_dom"/>
</dbReference>
<dbReference type="InterPro" id="IPR009081">
    <property type="entry name" value="PP-bd_ACP"/>
</dbReference>
<evidence type="ECO:0000256" key="10">
    <source>
        <dbReference type="SAM" id="MobiDB-lite"/>
    </source>
</evidence>
<dbReference type="InterPro" id="IPR011701">
    <property type="entry name" value="MFS"/>
</dbReference>
<dbReference type="Gene3D" id="3.30.70.3290">
    <property type="match status" value="1"/>
</dbReference>
<dbReference type="PROSITE" id="PS52004">
    <property type="entry name" value="KS3_2"/>
    <property type="match status" value="1"/>
</dbReference>
<dbReference type="PROSITE" id="PS00606">
    <property type="entry name" value="KS3_1"/>
    <property type="match status" value="1"/>
</dbReference>
<dbReference type="CDD" id="cd05930">
    <property type="entry name" value="A_NRPS"/>
    <property type="match status" value="1"/>
</dbReference>
<dbReference type="SMART" id="SM00823">
    <property type="entry name" value="PKS_PP"/>
    <property type="match status" value="3"/>
</dbReference>
<feature type="transmembrane region" description="Helical" evidence="11">
    <location>
        <begin position="3723"/>
        <end position="3742"/>
    </location>
</feature>
<feature type="transmembrane region" description="Helical" evidence="11">
    <location>
        <begin position="3610"/>
        <end position="3628"/>
    </location>
</feature>
<dbReference type="InterPro" id="IPR014031">
    <property type="entry name" value="Ketoacyl_synth_C"/>
</dbReference>
<dbReference type="NCBIfam" id="NF003417">
    <property type="entry name" value="PRK04813.1"/>
    <property type="match status" value="2"/>
</dbReference>
<dbReference type="CDD" id="cd00833">
    <property type="entry name" value="PKS"/>
    <property type="match status" value="1"/>
</dbReference>
<dbReference type="Pfam" id="PF07690">
    <property type="entry name" value="MFS_1"/>
    <property type="match status" value="1"/>
</dbReference>
<feature type="domain" description="Carrier" evidence="12">
    <location>
        <begin position="3073"/>
        <end position="3144"/>
    </location>
</feature>
<dbReference type="Pfam" id="PF00109">
    <property type="entry name" value="ketoacyl-synt"/>
    <property type="match status" value="1"/>
</dbReference>
<feature type="transmembrane region" description="Helical" evidence="11">
    <location>
        <begin position="3659"/>
        <end position="3685"/>
    </location>
</feature>
<dbReference type="InterPro" id="IPR001227">
    <property type="entry name" value="Ac_transferase_dom_sf"/>
</dbReference>
<feature type="transmembrane region" description="Helical" evidence="11">
    <location>
        <begin position="3451"/>
        <end position="3477"/>
    </location>
</feature>
<dbReference type="Pfam" id="PF00501">
    <property type="entry name" value="AMP-binding"/>
    <property type="match status" value="2"/>
</dbReference>
<feature type="region of interest" description="Disordered" evidence="10">
    <location>
        <begin position="984"/>
        <end position="1003"/>
    </location>
</feature>
<dbReference type="PANTHER" id="PTHR45527">
    <property type="entry name" value="NONRIBOSOMAL PEPTIDE SYNTHETASE"/>
    <property type="match status" value="1"/>
</dbReference>
<keyword evidence="8 11" id="KW-0472">Membrane</keyword>
<dbReference type="PROSITE" id="PS50850">
    <property type="entry name" value="MFS"/>
    <property type="match status" value="1"/>
</dbReference>
<dbReference type="SUPFAM" id="SSF56801">
    <property type="entry name" value="Acetyl-CoA synthetase-like"/>
    <property type="match status" value="2"/>
</dbReference>
<gene>
    <name evidence="15" type="ORF">ACFQVD_27680</name>
</gene>
<keyword evidence="6 11" id="KW-0812">Transmembrane</keyword>
<dbReference type="Gene3D" id="1.10.1200.10">
    <property type="entry name" value="ACP-like"/>
    <property type="match status" value="3"/>
</dbReference>
<dbReference type="InterPro" id="IPR001242">
    <property type="entry name" value="Condensation_dom"/>
</dbReference>
<dbReference type="InterPro" id="IPR016035">
    <property type="entry name" value="Acyl_Trfase/lysoPLipase"/>
</dbReference>
<dbReference type="InterPro" id="IPR032821">
    <property type="entry name" value="PKS_assoc"/>
</dbReference>
<keyword evidence="4" id="KW-0597">Phosphoprotein</keyword>
<dbReference type="PROSITE" id="PS00012">
    <property type="entry name" value="PHOSPHOPANTETHEINE"/>
    <property type="match status" value="1"/>
</dbReference>
<comment type="similarity">
    <text evidence="9">In the C-terminal section; belongs to the NRP synthetase family.</text>
</comment>
<comment type="cofactor">
    <cofactor evidence="1">
        <name>pantetheine 4'-phosphate</name>
        <dbReference type="ChEBI" id="CHEBI:47942"/>
    </cofactor>
</comment>
<dbReference type="SUPFAM" id="SSF52151">
    <property type="entry name" value="FabD/lysophospholipase-like"/>
    <property type="match status" value="1"/>
</dbReference>
<dbReference type="InterPro" id="IPR025110">
    <property type="entry name" value="AMP-bd_C"/>
</dbReference>
<proteinExistence type="inferred from homology"/>
<dbReference type="CDD" id="cd19531">
    <property type="entry name" value="LCL_NRPS-like"/>
    <property type="match status" value="2"/>
</dbReference>
<dbReference type="InterPro" id="IPR010071">
    <property type="entry name" value="AA_adenyl_dom"/>
</dbReference>
<dbReference type="Gene3D" id="3.40.366.10">
    <property type="entry name" value="Malonyl-Coenzyme A Acyl Carrier Protein, domain 2"/>
    <property type="match status" value="1"/>
</dbReference>
<dbReference type="SMART" id="SM00827">
    <property type="entry name" value="PKS_AT"/>
    <property type="match status" value="1"/>
</dbReference>
<feature type="transmembrane region" description="Helical" evidence="11">
    <location>
        <begin position="3543"/>
        <end position="3564"/>
    </location>
</feature>
<dbReference type="Pfam" id="PF16197">
    <property type="entry name" value="KAsynt_C_assoc"/>
    <property type="match status" value="1"/>
</dbReference>
<evidence type="ECO:0000256" key="4">
    <source>
        <dbReference type="ARBA" id="ARBA00022553"/>
    </source>
</evidence>
<evidence type="ECO:0000259" key="14">
    <source>
        <dbReference type="PROSITE" id="PS52004"/>
    </source>
</evidence>
<feature type="region of interest" description="Disordered" evidence="10">
    <location>
        <begin position="1972"/>
        <end position="1999"/>
    </location>
</feature>
<evidence type="ECO:0000256" key="3">
    <source>
        <dbReference type="ARBA" id="ARBA00022450"/>
    </source>
</evidence>
<dbReference type="Gene3D" id="3.40.50.1820">
    <property type="entry name" value="alpha/beta hydrolase"/>
    <property type="match status" value="1"/>
</dbReference>
<dbReference type="InterPro" id="IPR014043">
    <property type="entry name" value="Acyl_transferase_dom"/>
</dbReference>
<dbReference type="InterPro" id="IPR014030">
    <property type="entry name" value="Ketoacyl_synth_N"/>
</dbReference>
<dbReference type="Gene3D" id="3.40.47.10">
    <property type="match status" value="1"/>
</dbReference>
<keyword evidence="7 11" id="KW-1133">Transmembrane helix</keyword>
<feature type="transmembrane region" description="Helical" evidence="11">
    <location>
        <begin position="3819"/>
        <end position="3838"/>
    </location>
</feature>
<dbReference type="SUPFAM" id="SSF103473">
    <property type="entry name" value="MFS general substrate transporter"/>
    <property type="match status" value="1"/>
</dbReference>
<keyword evidence="3" id="KW-0596">Phosphopantetheine</keyword>
<feature type="transmembrane region" description="Helical" evidence="11">
    <location>
        <begin position="3483"/>
        <end position="3504"/>
    </location>
</feature>
<dbReference type="Pfam" id="PF00550">
    <property type="entry name" value="PP-binding"/>
    <property type="match status" value="3"/>
</dbReference>
<feature type="domain" description="Ketosynthase family 3 (KS3)" evidence="14">
    <location>
        <begin position="1092"/>
        <end position="1518"/>
    </location>
</feature>
<dbReference type="PANTHER" id="PTHR45527:SF1">
    <property type="entry name" value="FATTY ACID SYNTHASE"/>
    <property type="match status" value="1"/>
</dbReference>
<feature type="domain" description="Carrier" evidence="12">
    <location>
        <begin position="1997"/>
        <end position="2072"/>
    </location>
</feature>
<dbReference type="InterPro" id="IPR029058">
    <property type="entry name" value="AB_hydrolase_fold"/>
</dbReference>
<feature type="domain" description="Carrier" evidence="12">
    <location>
        <begin position="1002"/>
        <end position="1077"/>
    </location>
</feature>
<evidence type="ECO:0000256" key="8">
    <source>
        <dbReference type="ARBA" id="ARBA00023136"/>
    </source>
</evidence>
<dbReference type="SMART" id="SM00825">
    <property type="entry name" value="PKS_KS"/>
    <property type="match status" value="1"/>
</dbReference>
<organism evidence="15 16">
    <name type="scientific">Streptosporangium amethystogenes subsp. fukuiense</name>
    <dbReference type="NCBI Taxonomy" id="698418"/>
    <lineage>
        <taxon>Bacteria</taxon>
        <taxon>Bacillati</taxon>
        <taxon>Actinomycetota</taxon>
        <taxon>Actinomycetes</taxon>
        <taxon>Streptosporangiales</taxon>
        <taxon>Streptosporangiaceae</taxon>
        <taxon>Streptosporangium</taxon>
    </lineage>
</organism>
<feature type="domain" description="Major facilitator superfamily (MFS) profile" evidence="13">
    <location>
        <begin position="3450"/>
        <end position="3844"/>
    </location>
</feature>
<dbReference type="SUPFAM" id="SSF53901">
    <property type="entry name" value="Thiolase-like"/>
    <property type="match status" value="1"/>
</dbReference>
<comment type="subcellular location">
    <subcellularLocation>
        <location evidence="2">Cell membrane</location>
        <topology evidence="2">Multi-pass membrane protein</topology>
    </subcellularLocation>
</comment>
<dbReference type="InterPro" id="IPR020806">
    <property type="entry name" value="PKS_PP-bd"/>
</dbReference>
<dbReference type="InterPro" id="IPR020846">
    <property type="entry name" value="MFS_dom"/>
</dbReference>
<dbReference type="InterPro" id="IPR018201">
    <property type="entry name" value="Ketoacyl_synth_AS"/>
</dbReference>
<dbReference type="InterPro" id="IPR020845">
    <property type="entry name" value="AMP-binding_CS"/>
</dbReference>
<dbReference type="SUPFAM" id="SSF53474">
    <property type="entry name" value="alpha/beta-Hydrolases"/>
    <property type="match status" value="1"/>
</dbReference>
<dbReference type="Pfam" id="PF02801">
    <property type="entry name" value="Ketoacyl-synt_C"/>
    <property type="match status" value="1"/>
</dbReference>
<dbReference type="Gene3D" id="3.30.300.30">
    <property type="match status" value="2"/>
</dbReference>
<dbReference type="Gene3D" id="2.30.38.10">
    <property type="entry name" value="Luciferase, Domain 3"/>
    <property type="match status" value="2"/>
</dbReference>
<feature type="transmembrane region" description="Helical" evidence="11">
    <location>
        <begin position="3748"/>
        <end position="3769"/>
    </location>
</feature>
<dbReference type="NCBIfam" id="TIGR01733">
    <property type="entry name" value="AA-adenyl-dom"/>
    <property type="match status" value="2"/>
</dbReference>
<dbReference type="Gene3D" id="3.30.559.30">
    <property type="entry name" value="Nonribosomal peptide synthetase, condensation domain"/>
    <property type="match status" value="2"/>
</dbReference>
<dbReference type="PROSITE" id="PS50075">
    <property type="entry name" value="CARRIER"/>
    <property type="match status" value="3"/>
</dbReference>
<evidence type="ECO:0000313" key="15">
    <source>
        <dbReference type="EMBL" id="MFC7603901.1"/>
    </source>
</evidence>
<dbReference type="Pfam" id="PF00975">
    <property type="entry name" value="Thioesterase"/>
    <property type="match status" value="1"/>
</dbReference>
<dbReference type="InterPro" id="IPR016039">
    <property type="entry name" value="Thiolase-like"/>
</dbReference>
<dbReference type="InterPro" id="IPR036736">
    <property type="entry name" value="ACP-like_sf"/>
</dbReference>
<feature type="region of interest" description="Disordered" evidence="10">
    <location>
        <begin position="2075"/>
        <end position="2120"/>
    </location>
</feature>
<feature type="compositionally biased region" description="Low complexity" evidence="10">
    <location>
        <begin position="1984"/>
        <end position="1994"/>
    </location>
</feature>
<feature type="region of interest" description="Disordered" evidence="10">
    <location>
        <begin position="3411"/>
        <end position="3445"/>
    </location>
</feature>
<protein>
    <submittedName>
        <fullName evidence="15">Non-ribosomal peptide synthetase/type I polyketide synthase</fullName>
    </submittedName>
</protein>
<evidence type="ECO:0000313" key="16">
    <source>
        <dbReference type="Proteomes" id="UP001596514"/>
    </source>
</evidence>
<dbReference type="SUPFAM" id="SSF52777">
    <property type="entry name" value="CoA-dependent acyltransferases"/>
    <property type="match status" value="4"/>
</dbReference>
<dbReference type="Gene3D" id="1.20.1250.20">
    <property type="entry name" value="MFS general substrate transporter like domains"/>
    <property type="match status" value="1"/>
</dbReference>
<evidence type="ECO:0000256" key="5">
    <source>
        <dbReference type="ARBA" id="ARBA00022679"/>
    </source>
</evidence>
<evidence type="ECO:0000259" key="13">
    <source>
        <dbReference type="PROSITE" id="PS50850"/>
    </source>
</evidence>
<dbReference type="Proteomes" id="UP001596514">
    <property type="component" value="Unassembled WGS sequence"/>
</dbReference>
<name>A0ABW2T7W8_9ACTN</name>
<feature type="region of interest" description="Disordered" evidence="10">
    <location>
        <begin position="3050"/>
        <end position="3069"/>
    </location>
</feature>